<evidence type="ECO:0000256" key="6">
    <source>
        <dbReference type="ARBA" id="ARBA00022833"/>
    </source>
</evidence>
<evidence type="ECO:0000256" key="10">
    <source>
        <dbReference type="ARBA" id="ARBA00023242"/>
    </source>
</evidence>
<reference evidence="17 18" key="1">
    <citation type="journal article" date="2020" name="Nature">
        <title>Six reference-quality genomes reveal evolution of bat adaptations.</title>
        <authorList>
            <person name="Jebb D."/>
            <person name="Huang Z."/>
            <person name="Pippel M."/>
            <person name="Hughes G.M."/>
            <person name="Lavrichenko K."/>
            <person name="Devanna P."/>
            <person name="Winkler S."/>
            <person name="Jermiin L.S."/>
            <person name="Skirmuntt E.C."/>
            <person name="Katzourakis A."/>
            <person name="Burkitt-Gray L."/>
            <person name="Ray D.A."/>
            <person name="Sullivan K.A.M."/>
            <person name="Roscito J.G."/>
            <person name="Kirilenko B.M."/>
            <person name="Davalos L.M."/>
            <person name="Corthals A.P."/>
            <person name="Power M.L."/>
            <person name="Jones G."/>
            <person name="Ransome R.D."/>
            <person name="Dechmann D.K.N."/>
            <person name="Locatelli A.G."/>
            <person name="Puechmaille S.J."/>
            <person name="Fedrigo O."/>
            <person name="Jarvis E.D."/>
            <person name="Hiller M."/>
            <person name="Vernes S.C."/>
            <person name="Myers E.W."/>
            <person name="Teeling E.C."/>
        </authorList>
    </citation>
    <scope>NUCLEOTIDE SEQUENCE [LARGE SCALE GENOMIC DNA]</scope>
    <source>
        <strain evidence="17">MPipKuh1</strain>
        <tissue evidence="17">Flight muscle</tissue>
    </source>
</reference>
<evidence type="ECO:0000259" key="15">
    <source>
        <dbReference type="PROSITE" id="PS50157"/>
    </source>
</evidence>
<feature type="region of interest" description="Disordered" evidence="14">
    <location>
        <begin position="1233"/>
        <end position="1272"/>
    </location>
</feature>
<feature type="domain" description="C2H2-type" evidence="15">
    <location>
        <begin position="404"/>
        <end position="431"/>
    </location>
</feature>
<feature type="compositionally biased region" description="Polar residues" evidence="14">
    <location>
        <begin position="1862"/>
        <end position="1873"/>
    </location>
</feature>
<name>A0A7J8A731_PIPKU</name>
<feature type="region of interest" description="Disordered" evidence="14">
    <location>
        <begin position="919"/>
        <end position="950"/>
    </location>
</feature>
<dbReference type="FunFam" id="3.30.160.60:FF:000594">
    <property type="entry name" value="Transcription factor HIVEP2"/>
    <property type="match status" value="1"/>
</dbReference>
<feature type="region of interest" description="Disordered" evidence="14">
    <location>
        <begin position="2145"/>
        <end position="2217"/>
    </location>
</feature>
<dbReference type="PROSITE" id="PS50157">
    <property type="entry name" value="ZINC_FINGER_C2H2_2"/>
    <property type="match status" value="4"/>
</dbReference>
<dbReference type="InterPro" id="IPR013087">
    <property type="entry name" value="Znf_C2H2_type"/>
</dbReference>
<feature type="compositionally biased region" description="Polar residues" evidence="14">
    <location>
        <begin position="1040"/>
        <end position="1050"/>
    </location>
</feature>
<evidence type="ECO:0000256" key="8">
    <source>
        <dbReference type="ARBA" id="ARBA00023125"/>
    </source>
</evidence>
<evidence type="ECO:0000256" key="7">
    <source>
        <dbReference type="ARBA" id="ARBA00023015"/>
    </source>
</evidence>
<dbReference type="PANTHER" id="PTHR45944">
    <property type="entry name" value="SCHNURRI, ISOFORM F"/>
    <property type="match status" value="1"/>
</dbReference>
<evidence type="ECO:0000256" key="12">
    <source>
        <dbReference type="ARBA" id="ARBA00068197"/>
    </source>
</evidence>
<dbReference type="SUPFAM" id="SSF57667">
    <property type="entry name" value="beta-beta-alpha zinc fingers"/>
    <property type="match status" value="3"/>
</dbReference>
<evidence type="ECO:0000256" key="1">
    <source>
        <dbReference type="ARBA" id="ARBA00004123"/>
    </source>
</evidence>
<dbReference type="InterPro" id="IPR051969">
    <property type="entry name" value="Zinc-finger_DNA-bd_regulators"/>
</dbReference>
<feature type="region of interest" description="Disordered" evidence="14">
    <location>
        <begin position="2339"/>
        <end position="2375"/>
    </location>
</feature>
<evidence type="ECO:0000256" key="11">
    <source>
        <dbReference type="ARBA" id="ARBA00065386"/>
    </source>
</evidence>
<feature type="compositionally biased region" description="Polar residues" evidence="14">
    <location>
        <begin position="2584"/>
        <end position="2603"/>
    </location>
</feature>
<evidence type="ECO:0000256" key="4">
    <source>
        <dbReference type="ARBA" id="ARBA00022737"/>
    </source>
</evidence>
<dbReference type="InterPro" id="IPR036236">
    <property type="entry name" value="Znf_C2H2_sf"/>
</dbReference>
<dbReference type="GO" id="GO:0008270">
    <property type="term" value="F:zinc ion binding"/>
    <property type="evidence" value="ECO:0007669"/>
    <property type="project" value="UniProtKB-KW"/>
</dbReference>
<dbReference type="Gene3D" id="3.30.160.60">
    <property type="entry name" value="Classic Zinc Finger"/>
    <property type="match status" value="4"/>
</dbReference>
<feature type="compositionally biased region" description="Acidic residues" evidence="14">
    <location>
        <begin position="2166"/>
        <end position="2188"/>
    </location>
</feature>
<feature type="domain" description="C2H2-type" evidence="15">
    <location>
        <begin position="2106"/>
        <end position="2131"/>
    </location>
</feature>
<dbReference type="GO" id="GO:0005634">
    <property type="term" value="C:nucleus"/>
    <property type="evidence" value="ECO:0007669"/>
    <property type="project" value="UniProtKB-SubCell"/>
</dbReference>
<sequence>MPRTKQIHPRNLRDKIEEAQKELNGAEVSKKEILEAGIKGTSESLKGVKRKKIVAENHLKKIPKSPLRNPLQAKHKQNTEEPPLAVLQSTSESHKKQNHSPVKNGKQFTKQNGETLGMIGEAAKSEDPVSPKKPLFLQHPSELRRWSSEGSDPKSDFLRGKCDSSSLSSKTRTDHSECISSSCNTTSSSYANTAFDVLLKAMEPELSTLSQKSSSCAVKIEKLRPNKTVQIPPQSQNSSIDAPHQTSQEFVSESVSSCTSYTVHVSAAQKNGQASVQSISYSYNPHEHFVSKSNQQNQQLPASAGFTKPLTNLHSQENPRPEQVYHLAVTSSVGLTSPSGRTQVTPQNQHMDSALLVSISPAHSVQSPLIPVYNSIPVASVNHSVEQMCNLLLKDQKPKKQGKYICEYCNRACAKPSVLLKHIRSHTGERPYPCVTCGFSFKTKSNLYKHKKSHAHTIKLGLVLQPDAGSLFSSHESPKALSIHSDAEESGDSDDESAADERQNEPGSVDLQPGQLMKPISNSEVLPKSSSIPSNLDHVVGDDVLLHDKASESQTVTELPKVVVHPVNVTPLRVDSPKLTDCKPELPSAQKQKDLQVTSVRSHSSCTSSVETDEKSRQKGDVSQPEAKQESHVGTVHAQLQRQQATDYSQEQQGKLLSPRSLGSTDSGYFSRSESADQTASPPAPLTRTLPSVEQDSSKNNGLAAPRASPPALPTGPTTGEKAPILPGQMRPPLATKTLEERISKLISDNEALVDDKQLDSVKPRRTSLSRRGSIDSPKSYIFKDSFQFDLKPMGRRTSSSSDIPKSPFTPTEKSKQVFLLSVPSLDCLPITRSNSVPTTGFSAVPTNILPPPHPLRGSQSFDDKIGTLCDDVFVSAPSTSLPQSGHPRTLVRQAAVEDSSASENQVLGTGQSLEESYQGCSATNETGAARSKSLAPGSHVEKKKSHQGRGTMFECETCRNRYRKLENFENHKKFYCSELHGPKTKVAVREPEHSPVPNSTQPQILHYRVAGSTGAWEQTPQIRKRRKMKSVGDDDEVQQNESGVSPKSSEALQFHNTLGSASSLPKHTVVLTSEQQHQTIQLQSPQIQLIGRGPDQIMDPKLSTIMEQQVGSASQDKAELKRHGAGISVIQHTNSLSRPSSLDKPESPASFQELSRTVKVGSLKGIGISQEEGHPSQNTSHPPQPALLDVLRAEFQEGSRKISSERHVLGQPSRLVRQLSIQVPEILVTEEPDRDLGIQGPDQEKSEKFSWPQRSETLSKLPTEKLPPKKKRLRLAEIEHSSTESSFDSTLSRSLSKESSLSHTSSFSASLDVEDISKTEASPQFAFLNKTEFLMIPAGSHTLSIPGAHREMRRAASEQISCMPTSMEISDFRSKSFDCGSITSPQAMPPVDLQPSASASGTGVSGHVPLLERRRGPLIRQISLNIAPESPLSLGNPSSFQSIAIPGVNAVPLQGPQLTNTSSAEFPTNTMHTQTQVKDLQIQSSNSNSTSIFPVQQLFGLKLLNQIHATLSHQNTQMSLQVSAQSVKPDANPSVCVSSKSEDCFAPKYQLQCQTFTSSLSCSSNPVHSLPKQVLSNPVGADHRINSLALSTERVDAMATSCLPPPVKPRPLGGQMQEVPTSLALPVNLQSSVPGYCFATVTPLPQILVTQDLSSQPICQANCSVVSIGEEQNSQPKLQKVNQNALPNPEKELVCENVFSEMGQNSFLSESLPETQKMSIGRLSPQQEPSASSKRMLSPANSLDIAMEKHQKRAKDEYGAVCATDTRPFELLSSRANEVNKQKKPVLVRQVCTTEPLDGVTLEQDTSSQPEISSEAVNLTDVLPADNLSSGHSKSVVIEPTKELQEFENIKSSASLTLTVRNSPVSSENTHISPLERVDNNREMKSSEVKNQSDKLNIQEQNQPTATTLSGLEARDTQQLSFPSLKTTTSFTWCYLQRQKTLHLPQTDQKTSAYTDWTVSDSNPNPLGLPTKVALSLLNSKQKIGKSLYCQAITTRSKSDLLVYSSKWKSNLNKRALGNQKSTVVEFSNKDASEINSEQDKENSLIKSEPRRIKIFDGGYKSNEEYVYVRGRGRGKYICEECGIRCKKPSMLKKHIRTHTDVRPYHCTYCNFSFKTKGNLTKHMKSKTHSKKCVDLGVSVGLIDEQDTEESDDRQRFGYERSGYDLEESDGPDEDDNENEDDDEDSQAESVLSAAPSVSASPQHLPSRSSLQDSVGADEDIRITDCFSGVHMDPMDILPRALPTKMTVLSTVQSERSRQAESPLKTRQHANEEDGTPTAVDSSQSPEATPRSPSHQMSVDYPESDAILRSSVTGKAVALTQNTSSVSLPPAAELSLQMAAGSPPGASPHPDTQEQKQQVTLPPTPGLPSPQTHLFSHLPLHSQQQSRTPYNMVPVGGIHVVPASLTYSTFVPIQAGPMQLTIPAVNVIHRTVGTPGDPITEVSGTTNPTGVAELSSVVPCIPIGQIRVPGLQNLSTPGLQSLPSLSMETVNILGLANANMAPQGRPPGLALNAVGLQVLTANPSSQGSTTPQAPIPGLQILNIALPTLIPSVSQVTMDAQGAPETPASQNRAREMHPKPTPIASGNQGSRTTSPQGSPQVQPENAKKVLDPPVPARDRARPDGASKMDTGKAASISKGKPICGLPPIQSKRAATTESLLKAHRESFPERSGQHTLAPNRPLPRPTALPRRQATVQFSDVSSDDDEDRLVIAT</sequence>
<feature type="compositionally biased region" description="Basic and acidic residues" evidence="14">
    <location>
        <begin position="2154"/>
        <end position="2165"/>
    </location>
</feature>
<dbReference type="FunFam" id="3.30.160.60:FF:001151">
    <property type="entry name" value="zinc finger homeobox protein 3"/>
    <property type="match status" value="1"/>
</dbReference>
<comment type="subcellular location">
    <subcellularLocation>
        <location evidence="1">Nucleus</location>
    </subcellularLocation>
</comment>
<feature type="region of interest" description="Disordered" evidence="14">
    <location>
        <begin position="573"/>
        <end position="731"/>
    </location>
</feature>
<keyword evidence="18" id="KW-1185">Reference proteome</keyword>
<feature type="region of interest" description="Disordered" evidence="14">
    <location>
        <begin position="1014"/>
        <end position="1050"/>
    </location>
</feature>
<dbReference type="InterPro" id="IPR034729">
    <property type="entry name" value="Znf_CCHC_HIVEP"/>
</dbReference>
<comment type="caution">
    <text evidence="17">The sequence shown here is derived from an EMBL/GenBank/DDBJ whole genome shotgun (WGS) entry which is preliminary data.</text>
</comment>
<keyword evidence="10" id="KW-0539">Nucleus</keyword>
<feature type="compositionally biased region" description="Polar residues" evidence="14">
    <location>
        <begin position="2280"/>
        <end position="2298"/>
    </location>
</feature>
<dbReference type="GO" id="GO:0000978">
    <property type="term" value="F:RNA polymerase II cis-regulatory region sequence-specific DNA binding"/>
    <property type="evidence" value="ECO:0007669"/>
    <property type="project" value="TreeGrafter"/>
</dbReference>
<organism evidence="17 18">
    <name type="scientific">Pipistrellus kuhlii</name>
    <name type="common">Kuhl's pipistrelle</name>
    <dbReference type="NCBI Taxonomy" id="59472"/>
    <lineage>
        <taxon>Eukaryota</taxon>
        <taxon>Metazoa</taxon>
        <taxon>Chordata</taxon>
        <taxon>Craniata</taxon>
        <taxon>Vertebrata</taxon>
        <taxon>Euteleostomi</taxon>
        <taxon>Mammalia</taxon>
        <taxon>Eutheria</taxon>
        <taxon>Laurasiatheria</taxon>
        <taxon>Chiroptera</taxon>
        <taxon>Yangochiroptera</taxon>
        <taxon>Vespertilionidae</taxon>
        <taxon>Pipistrellus</taxon>
    </lineage>
</organism>
<feature type="region of interest" description="Disordered" evidence="14">
    <location>
        <begin position="1133"/>
        <end position="1153"/>
    </location>
</feature>
<feature type="region of interest" description="Disordered" evidence="14">
    <location>
        <begin position="2558"/>
        <end position="2648"/>
    </location>
</feature>
<feature type="compositionally biased region" description="Basic and acidic residues" evidence="14">
    <location>
        <begin position="575"/>
        <end position="584"/>
    </location>
</feature>
<feature type="region of interest" description="Disordered" evidence="14">
    <location>
        <begin position="475"/>
        <end position="516"/>
    </location>
</feature>
<dbReference type="PROSITE" id="PS51811">
    <property type="entry name" value="ZF_CCHC_HIVEP"/>
    <property type="match status" value="1"/>
</dbReference>
<feature type="compositionally biased region" description="Acidic residues" evidence="14">
    <location>
        <begin position="488"/>
        <end position="498"/>
    </location>
</feature>
<evidence type="ECO:0000256" key="3">
    <source>
        <dbReference type="ARBA" id="ARBA00022723"/>
    </source>
</evidence>
<feature type="compositionally biased region" description="Polar residues" evidence="14">
    <location>
        <begin position="1895"/>
        <end position="1905"/>
    </location>
</feature>
<dbReference type="Pfam" id="PF00096">
    <property type="entry name" value="zf-C2H2"/>
    <property type="match status" value="3"/>
</dbReference>
<feature type="region of interest" description="Disordered" evidence="14">
    <location>
        <begin position="227"/>
        <end position="248"/>
    </location>
</feature>
<feature type="compositionally biased region" description="Polar residues" evidence="14">
    <location>
        <begin position="2205"/>
        <end position="2214"/>
    </location>
</feature>
<feature type="region of interest" description="Disordered" evidence="14">
    <location>
        <begin position="1862"/>
        <end position="1905"/>
    </location>
</feature>
<feature type="compositionally biased region" description="Basic and acidic residues" evidence="14">
    <location>
        <begin position="2605"/>
        <end position="2630"/>
    </location>
</feature>
<proteinExistence type="predicted"/>
<evidence type="ECO:0000256" key="14">
    <source>
        <dbReference type="SAM" id="MobiDB-lite"/>
    </source>
</evidence>
<keyword evidence="4" id="KW-0677">Repeat</keyword>
<evidence type="ECO:0000313" key="18">
    <source>
        <dbReference type="Proteomes" id="UP000558488"/>
    </source>
</evidence>
<feature type="compositionally biased region" description="Low complexity" evidence="14">
    <location>
        <begin position="2189"/>
        <end position="2203"/>
    </location>
</feature>
<feature type="region of interest" description="Disordered" evidence="14">
    <location>
        <begin position="2251"/>
        <end position="2300"/>
    </location>
</feature>
<evidence type="ECO:0000313" key="17">
    <source>
        <dbReference type="EMBL" id="KAF6382158.1"/>
    </source>
</evidence>
<dbReference type="FunFam" id="3.30.160.60:FF:000033">
    <property type="entry name" value="Immunodeficiency virus type I enhancer binding protein 1"/>
    <property type="match status" value="1"/>
</dbReference>
<feature type="compositionally biased region" description="Polar residues" evidence="14">
    <location>
        <begin position="638"/>
        <end position="681"/>
    </location>
</feature>
<keyword evidence="8" id="KW-0238">DNA-binding</keyword>
<evidence type="ECO:0000256" key="13">
    <source>
        <dbReference type="PROSITE-ProRule" id="PRU00042"/>
    </source>
</evidence>
<dbReference type="Proteomes" id="UP000558488">
    <property type="component" value="Unassembled WGS sequence"/>
</dbReference>
<dbReference type="SMART" id="SM00355">
    <property type="entry name" value="ZnF_C2H2"/>
    <property type="match status" value="5"/>
</dbReference>
<feature type="compositionally biased region" description="Basic and acidic residues" evidence="14">
    <location>
        <begin position="141"/>
        <end position="162"/>
    </location>
</feature>
<dbReference type="PANTHER" id="PTHR45944:SF3">
    <property type="entry name" value="ZINC FINGER PROTEIN 40"/>
    <property type="match status" value="1"/>
</dbReference>
<comment type="subunit">
    <text evidence="11">Interacts with UTP4.</text>
</comment>
<evidence type="ECO:0000259" key="16">
    <source>
        <dbReference type="PROSITE" id="PS51811"/>
    </source>
</evidence>
<feature type="domain" description="C2H2-type" evidence="15">
    <location>
        <begin position="2078"/>
        <end position="2105"/>
    </location>
</feature>
<feature type="region of interest" description="Disordered" evidence="14">
    <location>
        <begin position="56"/>
        <end position="184"/>
    </location>
</feature>
<accession>A0A7J8A731</accession>
<evidence type="ECO:0000256" key="9">
    <source>
        <dbReference type="ARBA" id="ARBA00023163"/>
    </source>
</evidence>
<dbReference type="EMBL" id="JACAGB010000002">
    <property type="protein sequence ID" value="KAF6382158.1"/>
    <property type="molecule type" value="Genomic_DNA"/>
</dbReference>
<keyword evidence="5 13" id="KW-0863">Zinc-finger</keyword>
<feature type="compositionally biased region" description="Basic and acidic residues" evidence="14">
    <location>
        <begin position="2660"/>
        <end position="2672"/>
    </location>
</feature>
<evidence type="ECO:0000256" key="5">
    <source>
        <dbReference type="ARBA" id="ARBA00022771"/>
    </source>
</evidence>
<keyword evidence="6" id="KW-0862">Zinc</keyword>
<feature type="region of interest" description="Disordered" evidence="14">
    <location>
        <begin position="2660"/>
        <end position="2713"/>
    </location>
</feature>
<dbReference type="GO" id="GO:0000981">
    <property type="term" value="F:DNA-binding transcription factor activity, RNA polymerase II-specific"/>
    <property type="evidence" value="ECO:0007669"/>
    <property type="project" value="TreeGrafter"/>
</dbReference>
<protein>
    <recommendedName>
        <fullName evidence="12">Zinc finger protein 40</fullName>
    </recommendedName>
</protein>
<keyword evidence="7" id="KW-0805">Transcription regulation</keyword>
<feature type="compositionally biased region" description="Basic and acidic residues" evidence="14">
    <location>
        <begin position="1875"/>
        <end position="1894"/>
    </location>
</feature>
<keyword evidence="9" id="KW-0804">Transcription</keyword>
<evidence type="ECO:0000256" key="2">
    <source>
        <dbReference type="ARBA" id="ARBA00022553"/>
    </source>
</evidence>
<keyword evidence="3" id="KW-0479">Metal-binding</keyword>
<gene>
    <name evidence="17" type="ORF">mPipKuh1_006221</name>
</gene>
<feature type="compositionally biased region" description="Polar residues" evidence="14">
    <location>
        <begin position="689"/>
        <end position="701"/>
    </location>
</feature>
<feature type="compositionally biased region" description="Low complexity" evidence="14">
    <location>
        <begin position="597"/>
        <end position="610"/>
    </location>
</feature>
<keyword evidence="2" id="KW-0597">Phosphoprotein</keyword>
<dbReference type="GO" id="GO:0045892">
    <property type="term" value="P:negative regulation of DNA-templated transcription"/>
    <property type="evidence" value="ECO:0007669"/>
    <property type="project" value="UniProtKB-ARBA"/>
</dbReference>
<dbReference type="PROSITE" id="PS00028">
    <property type="entry name" value="ZINC_FINGER_C2H2_1"/>
    <property type="match status" value="3"/>
</dbReference>
<feature type="domain" description="C2H2-type" evidence="15">
    <location>
        <begin position="432"/>
        <end position="455"/>
    </location>
</feature>
<dbReference type="OrthoDB" id="10042249at2759"/>
<feature type="domain" description="CCHC HIVEP-type" evidence="16">
    <location>
        <begin position="951"/>
        <end position="981"/>
    </location>
</feature>